<dbReference type="PROSITE" id="PS50157">
    <property type="entry name" value="ZINC_FINGER_C2H2_2"/>
    <property type="match status" value="1"/>
</dbReference>
<dbReference type="InterPro" id="IPR013087">
    <property type="entry name" value="Znf_C2H2_type"/>
</dbReference>
<dbReference type="GO" id="GO:0008270">
    <property type="term" value="F:zinc ion binding"/>
    <property type="evidence" value="ECO:0007669"/>
    <property type="project" value="UniProtKB-KW"/>
</dbReference>
<evidence type="ECO:0000256" key="1">
    <source>
        <dbReference type="PROSITE-ProRule" id="PRU00042"/>
    </source>
</evidence>
<name>A0A1E4STD6_9ASCO</name>
<keyword evidence="5" id="KW-1185">Reference proteome</keyword>
<dbReference type="STRING" id="983967.A0A1E4STD6"/>
<dbReference type="InterPro" id="IPR036236">
    <property type="entry name" value="Znf_C2H2_sf"/>
</dbReference>
<reference evidence="5" key="1">
    <citation type="submission" date="2016-04" db="EMBL/GenBank/DDBJ databases">
        <title>Comparative genomics of biotechnologically important yeasts.</title>
        <authorList>
            <consortium name="DOE Joint Genome Institute"/>
            <person name="Riley R."/>
            <person name="Haridas S."/>
            <person name="Wolfe K.H."/>
            <person name="Lopes M.R."/>
            <person name="Hittinger C.T."/>
            <person name="Goker M."/>
            <person name="Salamov A."/>
            <person name="Wisecaver J."/>
            <person name="Long T.M."/>
            <person name="Aerts A.L."/>
            <person name="Barry K."/>
            <person name="Choi C."/>
            <person name="Clum A."/>
            <person name="Coughlan A.Y."/>
            <person name="Deshpande S."/>
            <person name="Douglass A.P."/>
            <person name="Hanson S.J."/>
            <person name="Klenk H.-P."/>
            <person name="Labutti K."/>
            <person name="Lapidus A."/>
            <person name="Lindquist E."/>
            <person name="Lipzen A."/>
            <person name="Meier-Kolthoff J.P."/>
            <person name="Ohm R.A."/>
            <person name="Otillar R.P."/>
            <person name="Pangilinan J."/>
            <person name="Peng Y."/>
            <person name="Rokas A."/>
            <person name="Rosa C.A."/>
            <person name="Scheuner C."/>
            <person name="Sibirny A.A."/>
            <person name="Slot J.C."/>
            <person name="Stielow J.B."/>
            <person name="Sun H."/>
            <person name="Kurtzman C.P."/>
            <person name="Blackwell M."/>
            <person name="Grigoriev I.V."/>
            <person name="Jeffries T.W."/>
        </authorList>
    </citation>
    <scope>NUCLEOTIDE SEQUENCE [LARGE SCALE GENOMIC DNA]</scope>
    <source>
        <strain evidence="5">NRRL YB-2248</strain>
    </source>
</reference>
<evidence type="ECO:0000256" key="2">
    <source>
        <dbReference type="SAM" id="MobiDB-lite"/>
    </source>
</evidence>
<evidence type="ECO:0000313" key="4">
    <source>
        <dbReference type="EMBL" id="ODV82682.1"/>
    </source>
</evidence>
<feature type="region of interest" description="Disordered" evidence="2">
    <location>
        <begin position="18"/>
        <end position="44"/>
    </location>
</feature>
<proteinExistence type="predicted"/>
<organism evidence="4 5">
    <name type="scientific">[Candida] arabinofermentans NRRL YB-2248</name>
    <dbReference type="NCBI Taxonomy" id="983967"/>
    <lineage>
        <taxon>Eukaryota</taxon>
        <taxon>Fungi</taxon>
        <taxon>Dikarya</taxon>
        <taxon>Ascomycota</taxon>
        <taxon>Saccharomycotina</taxon>
        <taxon>Pichiomycetes</taxon>
        <taxon>Pichiales</taxon>
        <taxon>Pichiaceae</taxon>
        <taxon>Ogataea</taxon>
        <taxon>Ogataea/Candida clade</taxon>
    </lineage>
</organism>
<feature type="domain" description="C2H2-type" evidence="3">
    <location>
        <begin position="182"/>
        <end position="209"/>
    </location>
</feature>
<dbReference type="SMART" id="SM00355">
    <property type="entry name" value="ZnF_C2H2"/>
    <property type="match status" value="2"/>
</dbReference>
<dbReference type="EMBL" id="KV453877">
    <property type="protein sequence ID" value="ODV82682.1"/>
    <property type="molecule type" value="Genomic_DNA"/>
</dbReference>
<accession>A0A1E4STD6</accession>
<keyword evidence="1" id="KW-0862">Zinc</keyword>
<keyword evidence="1" id="KW-0479">Metal-binding</keyword>
<evidence type="ECO:0000313" key="5">
    <source>
        <dbReference type="Proteomes" id="UP000094801"/>
    </source>
</evidence>
<protein>
    <recommendedName>
        <fullName evidence="3">C2H2-type domain-containing protein</fullName>
    </recommendedName>
</protein>
<dbReference type="Gene3D" id="3.30.160.60">
    <property type="entry name" value="Classic Zinc Finger"/>
    <property type="match status" value="1"/>
</dbReference>
<sequence length="259" mass="29581">MDDSLLFSNAKDHLKHDKTALGLEVETSQEPREKIKSVSTTSNDEVEYNQDELMQHKLDQSNFSFPTLFKRDLEPRITGVLDLHNEYHGTSESKWLIDSVRDLFPQTHSISIDAPSLPNFNCQLAVESVVMVTHQSDRSITNTTETTSEQDALLMSDVIRGNNFLSVDSTEITTKPSRRSIFRCNLCNKTYNKRVNLARHKVIHSDKLKCKWCNKRYDRRSRLQQHYQNNSACSIKQSSFKRSAGTSSIVPVRSQSPSG</sequence>
<dbReference type="SUPFAM" id="SSF57667">
    <property type="entry name" value="beta-beta-alpha zinc fingers"/>
    <property type="match status" value="1"/>
</dbReference>
<dbReference type="Proteomes" id="UP000094801">
    <property type="component" value="Unassembled WGS sequence"/>
</dbReference>
<evidence type="ECO:0000259" key="3">
    <source>
        <dbReference type="PROSITE" id="PS50157"/>
    </source>
</evidence>
<dbReference type="AlphaFoldDB" id="A0A1E4STD6"/>
<dbReference type="PROSITE" id="PS00028">
    <property type="entry name" value="ZINC_FINGER_C2H2_1"/>
    <property type="match status" value="1"/>
</dbReference>
<dbReference type="Pfam" id="PF00096">
    <property type="entry name" value="zf-C2H2"/>
    <property type="match status" value="1"/>
</dbReference>
<dbReference type="OrthoDB" id="654211at2759"/>
<gene>
    <name evidence="4" type="ORF">CANARDRAFT_25729</name>
</gene>
<keyword evidence="1" id="KW-0863">Zinc-finger</keyword>